<feature type="transmembrane region" description="Helical" evidence="5">
    <location>
        <begin position="130"/>
        <end position="150"/>
    </location>
</feature>
<gene>
    <name evidence="6" type="ORF">GFSPODELE1_LOCUS3495</name>
</gene>
<feature type="transmembrane region" description="Helical" evidence="5">
    <location>
        <begin position="12"/>
        <end position="28"/>
    </location>
</feature>
<dbReference type="PANTHER" id="PTHR35371:SF1">
    <property type="entry name" value="BLR7753 PROTEIN"/>
    <property type="match status" value="1"/>
</dbReference>
<dbReference type="SUPFAM" id="SSF161084">
    <property type="entry name" value="MAPEG domain-like"/>
    <property type="match status" value="1"/>
</dbReference>
<keyword evidence="2 5" id="KW-0812">Transmembrane</keyword>
<evidence type="ECO:0000256" key="2">
    <source>
        <dbReference type="ARBA" id="ARBA00022692"/>
    </source>
</evidence>
<sequence length="160" mass="17948">MSQVRKIWNTPLSLYSIPLLYFVGIWSAKRRTGLFDRAIGFDKQYRPANINSLYENPDVSPAPTEESERREATYKNSLEILPLWIGAVLAANLAGLDDVFLNAASASFIALRVLYNYICMNRRNGKQASLRSATWLASTVIPVVLFIRAANKLKALQPKA</sequence>
<dbReference type="PANTHER" id="PTHR35371">
    <property type="entry name" value="INNER MEMBRANE PROTEIN"/>
    <property type="match status" value="1"/>
</dbReference>
<dbReference type="Pfam" id="PF01124">
    <property type="entry name" value="MAPEG"/>
    <property type="match status" value="1"/>
</dbReference>
<evidence type="ECO:0008006" key="8">
    <source>
        <dbReference type="Google" id="ProtNLM"/>
    </source>
</evidence>
<dbReference type="Proteomes" id="UP001497453">
    <property type="component" value="Chromosome 2"/>
</dbReference>
<comment type="subcellular location">
    <subcellularLocation>
        <location evidence="1">Membrane</location>
    </subcellularLocation>
</comment>
<keyword evidence="4 5" id="KW-0472">Membrane</keyword>
<dbReference type="EMBL" id="OZ037945">
    <property type="protein sequence ID" value="CAL1701240.1"/>
    <property type="molecule type" value="Genomic_DNA"/>
</dbReference>
<evidence type="ECO:0000256" key="5">
    <source>
        <dbReference type="SAM" id="Phobius"/>
    </source>
</evidence>
<evidence type="ECO:0000313" key="6">
    <source>
        <dbReference type="EMBL" id="CAL1701240.1"/>
    </source>
</evidence>
<evidence type="ECO:0000256" key="4">
    <source>
        <dbReference type="ARBA" id="ARBA00023136"/>
    </source>
</evidence>
<name>A0ABP1D008_9APHY</name>
<protein>
    <recommendedName>
        <fullName evidence="8">Glutathione transferase</fullName>
    </recommendedName>
</protein>
<feature type="transmembrane region" description="Helical" evidence="5">
    <location>
        <begin position="100"/>
        <end position="118"/>
    </location>
</feature>
<organism evidence="6 7">
    <name type="scientific">Somion occarium</name>
    <dbReference type="NCBI Taxonomy" id="3059160"/>
    <lineage>
        <taxon>Eukaryota</taxon>
        <taxon>Fungi</taxon>
        <taxon>Dikarya</taxon>
        <taxon>Basidiomycota</taxon>
        <taxon>Agaricomycotina</taxon>
        <taxon>Agaricomycetes</taxon>
        <taxon>Polyporales</taxon>
        <taxon>Cerrenaceae</taxon>
        <taxon>Somion</taxon>
    </lineage>
</organism>
<evidence type="ECO:0000256" key="1">
    <source>
        <dbReference type="ARBA" id="ARBA00004370"/>
    </source>
</evidence>
<evidence type="ECO:0000313" key="7">
    <source>
        <dbReference type="Proteomes" id="UP001497453"/>
    </source>
</evidence>
<reference evidence="7" key="1">
    <citation type="submission" date="2024-04" db="EMBL/GenBank/DDBJ databases">
        <authorList>
            <person name="Shaw F."/>
            <person name="Minotto A."/>
        </authorList>
    </citation>
    <scope>NUCLEOTIDE SEQUENCE [LARGE SCALE GENOMIC DNA]</scope>
</reference>
<dbReference type="Gene3D" id="1.20.120.550">
    <property type="entry name" value="Membrane associated eicosanoid/glutathione metabolism-like domain"/>
    <property type="match status" value="1"/>
</dbReference>
<keyword evidence="3 5" id="KW-1133">Transmembrane helix</keyword>
<dbReference type="InterPro" id="IPR001129">
    <property type="entry name" value="Membr-assoc_MAPEG"/>
</dbReference>
<keyword evidence="7" id="KW-1185">Reference proteome</keyword>
<dbReference type="InterPro" id="IPR023352">
    <property type="entry name" value="MAPEG-like_dom_sf"/>
</dbReference>
<accession>A0ABP1D008</accession>
<proteinExistence type="predicted"/>
<evidence type="ECO:0000256" key="3">
    <source>
        <dbReference type="ARBA" id="ARBA00022989"/>
    </source>
</evidence>